<dbReference type="InterPro" id="IPR013783">
    <property type="entry name" value="Ig-like_fold"/>
</dbReference>
<sequence>MADSRRPGLQLYTQLFPEEENAKDSVLQPLHAYLKNGGSIFPLVEKGVEHLASQYQMNREDARRFLRRANSMATYLSRQFIEQQLSGGDGVPEPADGLLSWVTGPRYELLFNTEFDRMALPESLESMASPVAYLIFLLLWIRDRIESVKLDPPGFPLEERRADLMDLSVDFNAVFRPVSSVDIIVSVLERFIAEHSTETDPPETIEDAMIEARYPNGLPYFQHWVTVDGVAQLNNLSVGDFAHAVHLDYPYFLQSGTWIGFAERALAHSSRFGPYQRNVLTEPPVPFADRNAFYRDNYGSDIEHDAGPQNLSQVPYFGEHTKLDTLAIERLLSIRDFAPVRSANVIWPEDPVESGRSGSVYINANAYPGVNINIADESPASLHRLSVVHDNDEGLAAFDRMNRMIRLCNWLELPSDQVDALLAAAIRAEVRGGADETKWWITDNVVHAIGLFQTLRERYNCTAADFAVFIDQLAICGRGEALSQFDQVFNSQGRYREPLVLDDGEFPVTPAPGQVHLTISQLCSGLGIDTQTYQYLALQVAKAHGINNNTFKRNLPIISSFYRLVRLSRLLGMTPVEGVLMLLLMGGETWLNELAGTPKIGSSASETPDVLNIIDALQSCVQWCEQNNLPVLWMLQHAATAQPAREATEQDQQLFDQIRNLLPTVLFSNAAVLMAGLPPAGAASWLDFLVATEDGPAPVVDADGLLLAPIGTPEQYLIEMQRKVEWAVDQALGTLEPGVRTNLANTLLNVLLEARDAQASLVKETLAVYAGIEPDQAIPVLNWADKTVYQFLRQVKSRIDSNTEPSRRNPDADLLLTLLAEVRRRSEVVSTLGLSATLLQDYLDYGYRAWMGQTDKYALTVTRLYHLTTLTRAFGLSTQPAQQLLDYLREVNALKEALGVEARQLAHQASTLRLAEFFDWSVQEVRECVNRLDPNRLILRNLSQLAVLIRVHEMSRKTGMDALTIFLMGHLPEAVDKGAYAEAAELALLSQSEARTPLAQVPGDLRQLVIMTCVVQPTQVVARSTETATYTVTLRDPEGEPLSGIGVHFRASLGDIEETGDTDHNGQFVATYTPGDKMGEDTPVFWLDLFEPENAPTIELIPDKDSLDFVTMLKSPVPSGPVPSGQEVELYATLMDRFGNLGVGELVDWFVESGEGETTRVDFRGRHGKTNQEGLTRVYVSSATGGTFRLSVLCHASELKGHFEAITFEGSGSPA</sequence>
<dbReference type="EMBL" id="JACOPX010000003">
    <property type="protein sequence ID" value="MBF6032575.1"/>
    <property type="molecule type" value="Genomic_DNA"/>
</dbReference>
<dbReference type="PROSITE" id="PS51127">
    <property type="entry name" value="BIG1"/>
    <property type="match status" value="1"/>
</dbReference>
<feature type="domain" description="Big-1" evidence="3">
    <location>
        <begin position="1010"/>
        <end position="1101"/>
    </location>
</feature>
<evidence type="ECO:0000313" key="5">
    <source>
        <dbReference type="Proteomes" id="UP000722111"/>
    </source>
</evidence>
<dbReference type="InterPro" id="IPR018003">
    <property type="entry name" value="Insecticidal_toxin/plasmid_vir"/>
</dbReference>
<dbReference type="InterPro" id="IPR003344">
    <property type="entry name" value="Big_1_dom"/>
</dbReference>
<comment type="caution">
    <text evidence="4">The sequence shown here is derived from an EMBL/GenBank/DDBJ whole genome shotgun (WGS) entry which is preliminary data.</text>
</comment>
<evidence type="ECO:0000259" key="3">
    <source>
        <dbReference type="PROSITE" id="PS51127"/>
    </source>
</evidence>
<dbReference type="Proteomes" id="UP000722111">
    <property type="component" value="Unassembled WGS sequence"/>
</dbReference>
<dbReference type="Gene3D" id="2.60.40.10">
    <property type="entry name" value="Immunoglobulins"/>
    <property type="match status" value="1"/>
</dbReference>
<gene>
    <name evidence="4" type="ORF">H8F23_04845</name>
</gene>
<accession>A0ABS0BH46</accession>
<keyword evidence="5" id="KW-1185">Reference proteome</keyword>
<organism evidence="4 5">
    <name type="scientific">Pseudomonas neuropathica</name>
    <dbReference type="NCBI Taxonomy" id="2730425"/>
    <lineage>
        <taxon>Bacteria</taxon>
        <taxon>Pseudomonadati</taxon>
        <taxon>Pseudomonadota</taxon>
        <taxon>Gammaproteobacteria</taxon>
        <taxon>Pseudomonadales</taxon>
        <taxon>Pseudomonadaceae</taxon>
        <taxon>Pseudomonas</taxon>
    </lineage>
</organism>
<keyword evidence="2" id="KW-0843">Virulence</keyword>
<comment type="similarity">
    <text evidence="1">Belongs to the intimin/invasin family.</text>
</comment>
<dbReference type="SUPFAM" id="SSF49373">
    <property type="entry name" value="Invasin/intimin cell-adhesion fragments"/>
    <property type="match status" value="1"/>
</dbReference>
<dbReference type="RefSeq" id="WP_194933596.1">
    <property type="nucleotide sequence ID" value="NZ_JACOPX010000003.1"/>
</dbReference>
<dbReference type="Pfam" id="PF03538">
    <property type="entry name" value="VRP1"/>
    <property type="match status" value="1"/>
</dbReference>
<dbReference type="InterPro" id="IPR008964">
    <property type="entry name" value="Invasin/intimin_cell_adhesion"/>
</dbReference>
<proteinExistence type="inferred from homology"/>
<reference evidence="4 5" key="1">
    <citation type="submission" date="2020-08" db="EMBL/GenBank/DDBJ databases">
        <title>Description of novel Pseudomonas species.</title>
        <authorList>
            <person name="Duman M."/>
            <person name="Mulet M."/>
            <person name="Altun S."/>
            <person name="Saticioglu I.B."/>
            <person name="Lalucat J."/>
            <person name="Garcia-Valdes E."/>
        </authorList>
    </citation>
    <scope>NUCLEOTIDE SEQUENCE [LARGE SCALE GENOMIC DNA]</scope>
    <source>
        <strain evidence="4 5">P155</strain>
    </source>
</reference>
<evidence type="ECO:0000313" key="4">
    <source>
        <dbReference type="EMBL" id="MBF6032575.1"/>
    </source>
</evidence>
<dbReference type="Pfam" id="PF02369">
    <property type="entry name" value="Big_1"/>
    <property type="match status" value="1"/>
</dbReference>
<evidence type="ECO:0000256" key="1">
    <source>
        <dbReference type="ARBA" id="ARBA00010116"/>
    </source>
</evidence>
<evidence type="ECO:0000256" key="2">
    <source>
        <dbReference type="ARBA" id="ARBA00023026"/>
    </source>
</evidence>
<protein>
    <submittedName>
        <fullName evidence="4">Ig-like domain-containing protein</fullName>
    </submittedName>
</protein>
<name>A0ABS0BH46_9PSED</name>